<comment type="catalytic activity">
    <reaction evidence="10">
        <text>8-oxo-dGTP + H2O = 8-oxo-dGMP + diphosphate + H(+)</text>
        <dbReference type="Rhea" id="RHEA:31575"/>
        <dbReference type="ChEBI" id="CHEBI:15377"/>
        <dbReference type="ChEBI" id="CHEBI:15378"/>
        <dbReference type="ChEBI" id="CHEBI:33019"/>
        <dbReference type="ChEBI" id="CHEBI:63224"/>
        <dbReference type="ChEBI" id="CHEBI:77896"/>
        <dbReference type="EC" id="3.6.1.55"/>
    </reaction>
</comment>
<evidence type="ECO:0000256" key="6">
    <source>
        <dbReference type="ARBA" id="ARBA00022763"/>
    </source>
</evidence>
<sequence length="133" mass="15160">MKKNIHVVGAVITDNNKILCAQRGPSKSLPYKWEFPGGKIEQGETPGDALQREIEEEMHCQIEVGEQVEHTVYEYDFGIVHLSTYFCHLLDGIPVRTEHNKLKWIVPNDLQTLDWAPADLPAIEKIRKIISPT</sequence>
<name>A0ABW5VCL1_9BACI</name>
<dbReference type="PRINTS" id="PR00502">
    <property type="entry name" value="NUDIXFAMILY"/>
</dbReference>
<evidence type="ECO:0000256" key="11">
    <source>
        <dbReference type="ARBA" id="ARBA00038905"/>
    </source>
</evidence>
<evidence type="ECO:0000256" key="5">
    <source>
        <dbReference type="ARBA" id="ARBA00022723"/>
    </source>
</evidence>
<dbReference type="RefSeq" id="WP_382395828.1">
    <property type="nucleotide sequence ID" value="NZ_JBHUNA010000041.1"/>
</dbReference>
<dbReference type="Proteomes" id="UP001597502">
    <property type="component" value="Unassembled WGS sequence"/>
</dbReference>
<organism evidence="13 14">
    <name type="scientific">Lentibacillus juripiscarius</name>
    <dbReference type="NCBI Taxonomy" id="257446"/>
    <lineage>
        <taxon>Bacteria</taxon>
        <taxon>Bacillati</taxon>
        <taxon>Bacillota</taxon>
        <taxon>Bacilli</taxon>
        <taxon>Bacillales</taxon>
        <taxon>Bacillaceae</taxon>
        <taxon>Lentibacillus</taxon>
    </lineage>
</organism>
<keyword evidence="3" id="KW-0515">Mutator protein</keyword>
<evidence type="ECO:0000256" key="10">
    <source>
        <dbReference type="ARBA" id="ARBA00035861"/>
    </source>
</evidence>
<reference evidence="14" key="1">
    <citation type="journal article" date="2019" name="Int. J. Syst. Evol. Microbiol.">
        <title>The Global Catalogue of Microorganisms (GCM) 10K type strain sequencing project: providing services to taxonomists for standard genome sequencing and annotation.</title>
        <authorList>
            <consortium name="The Broad Institute Genomics Platform"/>
            <consortium name="The Broad Institute Genome Sequencing Center for Infectious Disease"/>
            <person name="Wu L."/>
            <person name="Ma J."/>
        </authorList>
    </citation>
    <scope>NUCLEOTIDE SEQUENCE [LARGE SCALE GENOMIC DNA]</scope>
    <source>
        <strain evidence="14">TISTR 1535</strain>
    </source>
</reference>
<dbReference type="SUPFAM" id="SSF55811">
    <property type="entry name" value="Nudix"/>
    <property type="match status" value="1"/>
</dbReference>
<evidence type="ECO:0000259" key="12">
    <source>
        <dbReference type="PROSITE" id="PS51462"/>
    </source>
</evidence>
<evidence type="ECO:0000313" key="14">
    <source>
        <dbReference type="Proteomes" id="UP001597502"/>
    </source>
</evidence>
<keyword evidence="8" id="KW-0460">Magnesium</keyword>
<dbReference type="GO" id="GO:0016787">
    <property type="term" value="F:hydrolase activity"/>
    <property type="evidence" value="ECO:0007669"/>
    <property type="project" value="UniProtKB-KW"/>
</dbReference>
<evidence type="ECO:0000256" key="4">
    <source>
        <dbReference type="ARBA" id="ARBA00022705"/>
    </source>
</evidence>
<keyword evidence="7 13" id="KW-0378">Hydrolase</keyword>
<dbReference type="Pfam" id="PF00293">
    <property type="entry name" value="NUDIX"/>
    <property type="match status" value="1"/>
</dbReference>
<evidence type="ECO:0000256" key="9">
    <source>
        <dbReference type="ARBA" id="ARBA00023204"/>
    </source>
</evidence>
<keyword evidence="14" id="KW-1185">Reference proteome</keyword>
<dbReference type="InterPro" id="IPR015797">
    <property type="entry name" value="NUDIX_hydrolase-like_dom_sf"/>
</dbReference>
<dbReference type="Gene3D" id="3.90.79.10">
    <property type="entry name" value="Nucleoside Triphosphate Pyrophosphohydrolase"/>
    <property type="match status" value="1"/>
</dbReference>
<keyword evidence="9" id="KW-0234">DNA repair</keyword>
<dbReference type="InterPro" id="IPR020476">
    <property type="entry name" value="Nudix_hydrolase"/>
</dbReference>
<dbReference type="PANTHER" id="PTHR47707:SF1">
    <property type="entry name" value="NUDIX HYDROLASE FAMILY PROTEIN"/>
    <property type="match status" value="1"/>
</dbReference>
<dbReference type="PROSITE" id="PS51462">
    <property type="entry name" value="NUDIX"/>
    <property type="match status" value="1"/>
</dbReference>
<dbReference type="EC" id="3.6.1.55" evidence="11"/>
<dbReference type="EMBL" id="JBHUNA010000041">
    <property type="protein sequence ID" value="MFD2762382.1"/>
    <property type="molecule type" value="Genomic_DNA"/>
</dbReference>
<dbReference type="CDD" id="cd03425">
    <property type="entry name" value="NUDIX_MutT_NudA_like"/>
    <property type="match status" value="1"/>
</dbReference>
<keyword evidence="4" id="KW-0235">DNA replication</keyword>
<comment type="similarity">
    <text evidence="2">Belongs to the Nudix hydrolase family.</text>
</comment>
<dbReference type="InterPro" id="IPR000086">
    <property type="entry name" value="NUDIX_hydrolase_dom"/>
</dbReference>
<accession>A0ABW5VCL1</accession>
<keyword evidence="6" id="KW-0227">DNA damage</keyword>
<proteinExistence type="inferred from homology"/>
<comment type="cofactor">
    <cofactor evidence="1">
        <name>Mg(2+)</name>
        <dbReference type="ChEBI" id="CHEBI:18420"/>
    </cofactor>
</comment>
<feature type="domain" description="Nudix hydrolase" evidence="12">
    <location>
        <begin position="3"/>
        <end position="127"/>
    </location>
</feature>
<evidence type="ECO:0000256" key="1">
    <source>
        <dbReference type="ARBA" id="ARBA00001946"/>
    </source>
</evidence>
<evidence type="ECO:0000256" key="2">
    <source>
        <dbReference type="ARBA" id="ARBA00005582"/>
    </source>
</evidence>
<evidence type="ECO:0000256" key="3">
    <source>
        <dbReference type="ARBA" id="ARBA00022457"/>
    </source>
</evidence>
<protein>
    <recommendedName>
        <fullName evidence="11">8-oxo-dGTP diphosphatase</fullName>
        <ecNumber evidence="11">3.6.1.55</ecNumber>
    </recommendedName>
</protein>
<evidence type="ECO:0000256" key="8">
    <source>
        <dbReference type="ARBA" id="ARBA00022842"/>
    </source>
</evidence>
<evidence type="ECO:0000313" key="13">
    <source>
        <dbReference type="EMBL" id="MFD2762382.1"/>
    </source>
</evidence>
<dbReference type="PANTHER" id="PTHR47707">
    <property type="entry name" value="8-OXO-DGTP DIPHOSPHATASE"/>
    <property type="match status" value="1"/>
</dbReference>
<gene>
    <name evidence="13" type="ORF">ACFSUO_15600</name>
</gene>
<evidence type="ECO:0000256" key="7">
    <source>
        <dbReference type="ARBA" id="ARBA00022801"/>
    </source>
</evidence>
<dbReference type="InterPro" id="IPR047127">
    <property type="entry name" value="MutT-like"/>
</dbReference>
<keyword evidence="5" id="KW-0479">Metal-binding</keyword>
<comment type="caution">
    <text evidence="13">The sequence shown here is derived from an EMBL/GenBank/DDBJ whole genome shotgun (WGS) entry which is preliminary data.</text>
</comment>